<feature type="transmembrane region" description="Helical" evidence="1">
    <location>
        <begin position="64"/>
        <end position="81"/>
    </location>
</feature>
<sequence length="161" mass="17459">MSAILVLTVFHTLVSLVAIASGIYVVVGFITDTPVLRAARWFLWSVAITLITGFMFPFNGVTPAIAVGILCVLIFIATVYARYRTQMTGIWRLSYVIGCLLLLYFNCLVLIAQVFQKIPPLNAIAPTGNEPPVVASQVALLILAIVAGIFIVRGTKNRSFG</sequence>
<feature type="transmembrane region" description="Helical" evidence="1">
    <location>
        <begin position="6"/>
        <end position="29"/>
    </location>
</feature>
<protein>
    <submittedName>
        <fullName evidence="2">Uncharacterized protein</fullName>
    </submittedName>
</protein>
<dbReference type="RefSeq" id="WP_163989397.1">
    <property type="nucleotide sequence ID" value="NZ_WUEY01000011.1"/>
</dbReference>
<organism evidence="2 3">
    <name type="scientific">Rhizobium lusitanum</name>
    <dbReference type="NCBI Taxonomy" id="293958"/>
    <lineage>
        <taxon>Bacteria</taxon>
        <taxon>Pseudomonadati</taxon>
        <taxon>Pseudomonadota</taxon>
        <taxon>Alphaproteobacteria</taxon>
        <taxon>Hyphomicrobiales</taxon>
        <taxon>Rhizobiaceae</taxon>
        <taxon>Rhizobium/Agrobacterium group</taxon>
        <taxon>Rhizobium</taxon>
    </lineage>
</organism>
<comment type="caution">
    <text evidence="2">The sequence shown here is derived from an EMBL/GenBank/DDBJ whole genome shotgun (WGS) entry which is preliminary data.</text>
</comment>
<name>A0A6L9UDT5_9HYPH</name>
<evidence type="ECO:0000313" key="3">
    <source>
        <dbReference type="Proteomes" id="UP000483035"/>
    </source>
</evidence>
<feature type="transmembrane region" description="Helical" evidence="1">
    <location>
        <begin position="134"/>
        <end position="152"/>
    </location>
</feature>
<feature type="transmembrane region" description="Helical" evidence="1">
    <location>
        <begin position="93"/>
        <end position="114"/>
    </location>
</feature>
<keyword evidence="1" id="KW-0472">Membrane</keyword>
<feature type="transmembrane region" description="Helical" evidence="1">
    <location>
        <begin position="41"/>
        <end position="58"/>
    </location>
</feature>
<gene>
    <name evidence="2" type="ORF">GR212_21995</name>
</gene>
<dbReference type="Proteomes" id="UP000483035">
    <property type="component" value="Unassembled WGS sequence"/>
</dbReference>
<keyword evidence="1" id="KW-0812">Transmembrane</keyword>
<evidence type="ECO:0000256" key="1">
    <source>
        <dbReference type="SAM" id="Phobius"/>
    </source>
</evidence>
<accession>A0A6L9UDT5</accession>
<reference evidence="2 3" key="1">
    <citation type="submission" date="2019-12" db="EMBL/GenBank/DDBJ databases">
        <title>Rhizobium genotypes associated with high levels of biological nitrogen fixation by grain legumes in a temperate-maritime cropping system.</title>
        <authorList>
            <person name="Maluk M."/>
            <person name="Francesc Ferrando Molina F."/>
            <person name="Lopez Del Egido L."/>
            <person name="Lafos M."/>
            <person name="Langarica-Fuentes A."/>
            <person name="Gebre Yohannes G."/>
            <person name="Young M.W."/>
            <person name="Martin P."/>
            <person name="Gantlett R."/>
            <person name="Kenicer G."/>
            <person name="Hawes C."/>
            <person name="Begg G.S."/>
            <person name="Quilliam R.S."/>
            <person name="Squire G.R."/>
            <person name="Poole P.S."/>
            <person name="Young P.W."/>
            <person name="Iannetta P.M."/>
            <person name="James E.K."/>
        </authorList>
    </citation>
    <scope>NUCLEOTIDE SEQUENCE [LARGE SCALE GENOMIC DNA]</scope>
    <source>
        <strain evidence="2 3">JHI1118</strain>
    </source>
</reference>
<evidence type="ECO:0000313" key="2">
    <source>
        <dbReference type="EMBL" id="NEI72260.1"/>
    </source>
</evidence>
<dbReference type="AlphaFoldDB" id="A0A6L9UDT5"/>
<dbReference type="EMBL" id="WUEY01000011">
    <property type="protein sequence ID" value="NEI72260.1"/>
    <property type="molecule type" value="Genomic_DNA"/>
</dbReference>
<proteinExistence type="predicted"/>
<keyword evidence="1" id="KW-1133">Transmembrane helix</keyword>